<evidence type="ECO:0000256" key="3">
    <source>
        <dbReference type="SAM" id="SignalP"/>
    </source>
</evidence>
<keyword evidence="6" id="KW-1185">Reference proteome</keyword>
<dbReference type="PANTHER" id="PTHR45953:SF1">
    <property type="entry name" value="IDURONATE 2-SULFATASE"/>
    <property type="match status" value="1"/>
</dbReference>
<dbReference type="PANTHER" id="PTHR45953">
    <property type="entry name" value="IDURONATE 2-SULFATASE"/>
    <property type="match status" value="1"/>
</dbReference>
<sequence>MTLSRRDFLLTASAAGASLAVADAALAQQPRINLSQTARRPDKPNVILIVIDTLRRDHLGVYGNGWMKTPALDQLGRQSLRFTRATPEAMPTIPARRSIHSGMRTFPFRNWERRAGNGSSVWGWQHIPDDQPTLAEQLEKAGYETMLVTDVPHEFTPGMNFSRGFKLVDWVRGQEGDPYRPYWSVDPFELQKFMWRDADGQALTTKYGNAPLARELRQYLANTQDRRAEDDRFAARVFRSAARALEGIPRDKPFFLTVDSFDPHEPWDAPRRYADAYDDPGYDEPEPVTPRYGSSDYLPERQLQRMRALYAGEITMTDTWLAFFLDRLHQMSLLDDTVILLTSDHGMALGEHGALGKPAYALWPEMTDTPLFIRHPNGTAAGEARDYFASTHDILPTILSFAGVEPRKETDGSDLSPHLDGKAGTVREHFTSGLNDYVWVSDKRFAMISRNDGSEAKLYDIAADPEQAKDLAGDKPQEVKRLFDLVLKDAGGEPLPHYDL</sequence>
<dbReference type="InterPro" id="IPR019546">
    <property type="entry name" value="TAT_signal_bac_arc"/>
</dbReference>
<dbReference type="InterPro" id="IPR000917">
    <property type="entry name" value="Sulfatase_N"/>
</dbReference>
<keyword evidence="1" id="KW-0479">Metal-binding</keyword>
<gene>
    <name evidence="5" type="ORF">E3C22_05160</name>
</gene>
<keyword evidence="3" id="KW-0732">Signal</keyword>
<dbReference type="InterPro" id="IPR017850">
    <property type="entry name" value="Alkaline_phosphatase_core_sf"/>
</dbReference>
<dbReference type="NCBIfam" id="TIGR01409">
    <property type="entry name" value="TAT_signal_seq"/>
    <property type="match status" value="1"/>
</dbReference>
<organism evidence="5 6">
    <name type="scientific">Jiella endophytica</name>
    <dbReference type="NCBI Taxonomy" id="2558362"/>
    <lineage>
        <taxon>Bacteria</taxon>
        <taxon>Pseudomonadati</taxon>
        <taxon>Pseudomonadota</taxon>
        <taxon>Alphaproteobacteria</taxon>
        <taxon>Hyphomicrobiales</taxon>
        <taxon>Aurantimonadaceae</taxon>
        <taxon>Jiella</taxon>
    </lineage>
</organism>
<feature type="domain" description="Sulfatase N-terminal" evidence="4">
    <location>
        <begin position="44"/>
        <end position="404"/>
    </location>
</feature>
<dbReference type="Pfam" id="PF00884">
    <property type="entry name" value="Sulfatase"/>
    <property type="match status" value="1"/>
</dbReference>
<evidence type="ECO:0000256" key="2">
    <source>
        <dbReference type="ARBA" id="ARBA00022801"/>
    </source>
</evidence>
<feature type="chain" id="PRO_5021382788" evidence="3">
    <location>
        <begin position="28"/>
        <end position="500"/>
    </location>
</feature>
<dbReference type="Proteomes" id="UP000298179">
    <property type="component" value="Unassembled WGS sequence"/>
</dbReference>
<comment type="caution">
    <text evidence="5">The sequence shown here is derived from an EMBL/GenBank/DDBJ whole genome shotgun (WGS) entry which is preliminary data.</text>
</comment>
<accession>A0A4Y8RMH3</accession>
<dbReference type="EMBL" id="SOZD01000002">
    <property type="protein sequence ID" value="TFF24788.1"/>
    <property type="molecule type" value="Genomic_DNA"/>
</dbReference>
<dbReference type="CDD" id="cd16148">
    <property type="entry name" value="sulfatase_like"/>
    <property type="match status" value="1"/>
</dbReference>
<reference evidence="5 6" key="1">
    <citation type="submission" date="2019-03" db="EMBL/GenBank/DDBJ databases">
        <title>Jiella endophytica sp. nov., a novel endophytic bacterium isolated from root of Ficus microcarpa Linn. f.</title>
        <authorList>
            <person name="Tuo L."/>
        </authorList>
    </citation>
    <scope>NUCLEOTIDE SEQUENCE [LARGE SCALE GENOMIC DNA]</scope>
    <source>
        <strain evidence="5 6">CBS5Q-3</strain>
    </source>
</reference>
<proteinExistence type="predicted"/>
<dbReference type="InterPro" id="IPR006311">
    <property type="entry name" value="TAT_signal"/>
</dbReference>
<dbReference type="GO" id="GO:0005737">
    <property type="term" value="C:cytoplasm"/>
    <property type="evidence" value="ECO:0007669"/>
    <property type="project" value="TreeGrafter"/>
</dbReference>
<protein>
    <submittedName>
        <fullName evidence="5">Twin-arginine translocation signal domain-containing protein</fullName>
    </submittedName>
</protein>
<keyword evidence="2" id="KW-0378">Hydrolase</keyword>
<evidence type="ECO:0000256" key="1">
    <source>
        <dbReference type="ARBA" id="ARBA00022723"/>
    </source>
</evidence>
<evidence type="ECO:0000259" key="4">
    <source>
        <dbReference type="Pfam" id="PF00884"/>
    </source>
</evidence>
<dbReference type="RefSeq" id="WP_134760957.1">
    <property type="nucleotide sequence ID" value="NZ_SOZD01000002.1"/>
</dbReference>
<dbReference type="Gene3D" id="3.40.720.10">
    <property type="entry name" value="Alkaline Phosphatase, subunit A"/>
    <property type="match status" value="1"/>
</dbReference>
<dbReference type="SUPFAM" id="SSF53649">
    <property type="entry name" value="Alkaline phosphatase-like"/>
    <property type="match status" value="1"/>
</dbReference>
<evidence type="ECO:0000313" key="5">
    <source>
        <dbReference type="EMBL" id="TFF24788.1"/>
    </source>
</evidence>
<dbReference type="AlphaFoldDB" id="A0A4Y8RMH3"/>
<name>A0A4Y8RMH3_9HYPH</name>
<dbReference type="GO" id="GO:0008484">
    <property type="term" value="F:sulfuric ester hydrolase activity"/>
    <property type="evidence" value="ECO:0007669"/>
    <property type="project" value="TreeGrafter"/>
</dbReference>
<dbReference type="PROSITE" id="PS51318">
    <property type="entry name" value="TAT"/>
    <property type="match status" value="1"/>
</dbReference>
<feature type="signal peptide" evidence="3">
    <location>
        <begin position="1"/>
        <end position="27"/>
    </location>
</feature>
<dbReference type="OrthoDB" id="9795675at2"/>
<dbReference type="GO" id="GO:0046872">
    <property type="term" value="F:metal ion binding"/>
    <property type="evidence" value="ECO:0007669"/>
    <property type="project" value="UniProtKB-KW"/>
</dbReference>
<evidence type="ECO:0000313" key="6">
    <source>
        <dbReference type="Proteomes" id="UP000298179"/>
    </source>
</evidence>